<organism evidence="1">
    <name type="scientific">uncultured Caudovirales phage</name>
    <dbReference type="NCBI Taxonomy" id="2100421"/>
    <lineage>
        <taxon>Viruses</taxon>
        <taxon>Duplodnaviria</taxon>
        <taxon>Heunggongvirae</taxon>
        <taxon>Uroviricota</taxon>
        <taxon>Caudoviricetes</taxon>
        <taxon>Peduoviridae</taxon>
        <taxon>Maltschvirus</taxon>
        <taxon>Maltschvirus maltsch</taxon>
    </lineage>
</organism>
<dbReference type="EMBL" id="LR796657">
    <property type="protein sequence ID" value="CAB4157325.1"/>
    <property type="molecule type" value="Genomic_DNA"/>
</dbReference>
<name>A0A6J5NJC6_9CAUD</name>
<dbReference type="Pfam" id="PF05521">
    <property type="entry name" value="Phage_HCP"/>
    <property type="match status" value="1"/>
</dbReference>
<gene>
    <name evidence="1" type="ORF">UFOVP681_15</name>
</gene>
<sequence>MKCCQYTAGMLREVVSIEAKTPTADGMGGFTVAWAAVSGAPTRAMVSAAPGSERWGYMRQTPGNSYKMVTRHFDTATAAQRVIWKTKEYGVLGVVDPDGRGDWLEWRLSDGVPS</sequence>
<protein>
    <submittedName>
        <fullName evidence="1">Bacteriophage SPP1, head-tail adaptor</fullName>
    </submittedName>
</protein>
<dbReference type="Gene3D" id="2.40.10.270">
    <property type="entry name" value="Bacteriophage SPP1 head-tail adaptor protein"/>
    <property type="match status" value="1"/>
</dbReference>
<dbReference type="InterPro" id="IPR008767">
    <property type="entry name" value="Phage_SPP1_head-tail_adaptor"/>
</dbReference>
<proteinExistence type="predicted"/>
<evidence type="ECO:0000313" key="1">
    <source>
        <dbReference type="EMBL" id="CAB4157325.1"/>
    </source>
</evidence>
<accession>A0A6J5NJC6</accession>
<dbReference type="InterPro" id="IPR038666">
    <property type="entry name" value="SSP1_head-tail_sf"/>
</dbReference>
<reference evidence="1" key="1">
    <citation type="submission" date="2020-04" db="EMBL/GenBank/DDBJ databases">
        <authorList>
            <person name="Chiriac C."/>
            <person name="Salcher M."/>
            <person name="Ghai R."/>
            <person name="Kavagutti S V."/>
        </authorList>
    </citation>
    <scope>NUCLEOTIDE SEQUENCE</scope>
</reference>